<evidence type="ECO:0000313" key="3">
    <source>
        <dbReference type="EMBL" id="KAH7238230.1"/>
    </source>
</evidence>
<organism evidence="3 4">
    <name type="scientific">Fusarium tricinctum</name>
    <dbReference type="NCBI Taxonomy" id="61284"/>
    <lineage>
        <taxon>Eukaryota</taxon>
        <taxon>Fungi</taxon>
        <taxon>Dikarya</taxon>
        <taxon>Ascomycota</taxon>
        <taxon>Pezizomycotina</taxon>
        <taxon>Sordariomycetes</taxon>
        <taxon>Hypocreomycetidae</taxon>
        <taxon>Hypocreales</taxon>
        <taxon>Nectriaceae</taxon>
        <taxon>Fusarium</taxon>
        <taxon>Fusarium tricinctum species complex</taxon>
    </lineage>
</organism>
<dbReference type="Pfam" id="PF24864">
    <property type="entry name" value="DUF7730"/>
    <property type="match status" value="1"/>
</dbReference>
<proteinExistence type="predicted"/>
<evidence type="ECO:0000259" key="2">
    <source>
        <dbReference type="Pfam" id="PF24864"/>
    </source>
</evidence>
<sequence>MLRNYAVRSHTEDFATPRFSSIHDGRPRRPVTPEPTASKDHDTAISSSAPYWREANAEASIGLFIKANGTFFRNLPPEIRTRILTFAFGKRTLHMDLIYGHPYGSYKNPDSATPVVDKKQPKKWRWRGSVCHRLPPSGMMDPRGPGYNPQPCDDECVFGWNGRNGFQPQCEHWSGEMPGKCCVGVMGWLLSCRQAYQEGINILYASNTFHTSSKRMLLRMPTLIQQRRLDTITSFEIVWETAPWHVVPVVQNDRETPPLSDLGSFELFMDIIPDLFPNIKKLHIAIQGDILPRCTHLKKKRRNAIVEEGIIDRVDKMVRQLKYHVDFSVAMPTSTYLVQKRRALLQDWKVFQRHETGDVERYWRPLKHCLPRTGYWFCLGEKDVRRKSARALIGRKALPNPPIGEEYNVFFR</sequence>
<feature type="region of interest" description="Disordered" evidence="1">
    <location>
        <begin position="16"/>
        <end position="45"/>
    </location>
</feature>
<dbReference type="AlphaFoldDB" id="A0A8K0RTS0"/>
<reference evidence="3" key="1">
    <citation type="journal article" date="2021" name="Nat. Commun.">
        <title>Genetic determinants of endophytism in the Arabidopsis root mycobiome.</title>
        <authorList>
            <person name="Mesny F."/>
            <person name="Miyauchi S."/>
            <person name="Thiergart T."/>
            <person name="Pickel B."/>
            <person name="Atanasova L."/>
            <person name="Karlsson M."/>
            <person name="Huettel B."/>
            <person name="Barry K.W."/>
            <person name="Haridas S."/>
            <person name="Chen C."/>
            <person name="Bauer D."/>
            <person name="Andreopoulos W."/>
            <person name="Pangilinan J."/>
            <person name="LaButti K."/>
            <person name="Riley R."/>
            <person name="Lipzen A."/>
            <person name="Clum A."/>
            <person name="Drula E."/>
            <person name="Henrissat B."/>
            <person name="Kohler A."/>
            <person name="Grigoriev I.V."/>
            <person name="Martin F.M."/>
            <person name="Hacquard S."/>
        </authorList>
    </citation>
    <scope>NUCLEOTIDE SEQUENCE</scope>
    <source>
        <strain evidence="3">MPI-SDFR-AT-0068</strain>
    </source>
</reference>
<comment type="caution">
    <text evidence="3">The sequence shown here is derived from an EMBL/GenBank/DDBJ whole genome shotgun (WGS) entry which is preliminary data.</text>
</comment>
<dbReference type="PANTHER" id="PTHR38790:SF4">
    <property type="entry name" value="2EXR DOMAIN-CONTAINING PROTEIN"/>
    <property type="match status" value="1"/>
</dbReference>
<protein>
    <recommendedName>
        <fullName evidence="2">DUF7730 domain-containing protein</fullName>
    </recommendedName>
</protein>
<feature type="compositionally biased region" description="Basic and acidic residues" evidence="1">
    <location>
        <begin position="16"/>
        <end position="27"/>
    </location>
</feature>
<dbReference type="EMBL" id="JAGPXF010000006">
    <property type="protein sequence ID" value="KAH7238230.1"/>
    <property type="molecule type" value="Genomic_DNA"/>
</dbReference>
<dbReference type="Proteomes" id="UP000813427">
    <property type="component" value="Unassembled WGS sequence"/>
</dbReference>
<name>A0A8K0RTS0_9HYPO</name>
<dbReference type="OrthoDB" id="515692at2759"/>
<keyword evidence="4" id="KW-1185">Reference proteome</keyword>
<dbReference type="PANTHER" id="PTHR38790">
    <property type="entry name" value="2EXR DOMAIN-CONTAINING PROTEIN-RELATED"/>
    <property type="match status" value="1"/>
</dbReference>
<accession>A0A8K0RTS0</accession>
<evidence type="ECO:0000256" key="1">
    <source>
        <dbReference type="SAM" id="MobiDB-lite"/>
    </source>
</evidence>
<gene>
    <name evidence="3" type="ORF">BKA59DRAFT_514528</name>
</gene>
<evidence type="ECO:0000313" key="4">
    <source>
        <dbReference type="Proteomes" id="UP000813427"/>
    </source>
</evidence>
<feature type="domain" description="DUF7730" evidence="2">
    <location>
        <begin position="170"/>
        <end position="287"/>
    </location>
</feature>
<dbReference type="InterPro" id="IPR056632">
    <property type="entry name" value="DUF7730"/>
</dbReference>